<dbReference type="PANTHER" id="PTHR33223:SF10">
    <property type="entry name" value="AMINOTRANSFERASE-LIKE PLANT MOBILE DOMAIN-CONTAINING PROTEIN"/>
    <property type="match status" value="1"/>
</dbReference>
<evidence type="ECO:0000313" key="3">
    <source>
        <dbReference type="RefSeq" id="XP_015955033.1"/>
    </source>
</evidence>
<evidence type="ECO:0000256" key="1">
    <source>
        <dbReference type="SAM" id="MobiDB-lite"/>
    </source>
</evidence>
<proteinExistence type="predicted"/>
<dbReference type="Proteomes" id="UP000515211">
    <property type="component" value="Chromosome 3"/>
</dbReference>
<reference evidence="2" key="1">
    <citation type="journal article" date="2016" name="Nat. Genet.">
        <title>The genome sequences of Arachis duranensis and Arachis ipaensis, the diploid ancestors of cultivated peanut.</title>
        <authorList>
            <person name="Bertioli D.J."/>
            <person name="Cannon S.B."/>
            <person name="Froenicke L."/>
            <person name="Huang G."/>
            <person name="Farmer A.D."/>
            <person name="Cannon E.K."/>
            <person name="Liu X."/>
            <person name="Gao D."/>
            <person name="Clevenger J."/>
            <person name="Dash S."/>
            <person name="Ren L."/>
            <person name="Moretzsohn M.C."/>
            <person name="Shirasawa K."/>
            <person name="Huang W."/>
            <person name="Vidigal B."/>
            <person name="Abernathy B."/>
            <person name="Chu Y."/>
            <person name="Niederhuth C.E."/>
            <person name="Umale P."/>
            <person name="Araujo A.C."/>
            <person name="Kozik A."/>
            <person name="Kim K.D."/>
            <person name="Burow M.D."/>
            <person name="Varshney R.K."/>
            <person name="Wang X."/>
            <person name="Zhang X."/>
            <person name="Barkley N."/>
            <person name="Guimaraes P.M."/>
            <person name="Isobe S."/>
            <person name="Guo B."/>
            <person name="Liao B."/>
            <person name="Stalker H.T."/>
            <person name="Schmitz R.J."/>
            <person name="Scheffler B.E."/>
            <person name="Leal-Bertioli S.C."/>
            <person name="Xun X."/>
            <person name="Jackson S.A."/>
            <person name="Michelmore R."/>
            <person name="Ozias-Akins P."/>
        </authorList>
    </citation>
    <scope>NUCLEOTIDE SEQUENCE [LARGE SCALE GENOMIC DNA]</scope>
    <source>
        <strain evidence="2">cv. V14167</strain>
    </source>
</reference>
<reference evidence="3" key="2">
    <citation type="submission" date="2025-08" db="UniProtKB">
        <authorList>
            <consortium name="RefSeq"/>
        </authorList>
    </citation>
    <scope>IDENTIFICATION</scope>
    <source>
        <tissue evidence="3">Whole plant</tissue>
    </source>
</reference>
<feature type="region of interest" description="Disordered" evidence="1">
    <location>
        <begin position="220"/>
        <end position="248"/>
    </location>
</feature>
<dbReference type="RefSeq" id="XP_015955033.1">
    <property type="nucleotide sequence ID" value="XM_016099547.1"/>
</dbReference>
<dbReference type="PANTHER" id="PTHR33223">
    <property type="entry name" value="CCHC-TYPE DOMAIN-CONTAINING PROTEIN"/>
    <property type="match status" value="1"/>
</dbReference>
<evidence type="ECO:0000313" key="2">
    <source>
        <dbReference type="Proteomes" id="UP000515211"/>
    </source>
</evidence>
<sequence length="424" mass="48115">MNFELPRRFILLLTLTPYDGLGDPKRFLEKFRSIMIVNGASDTVFCHCFPNYLDGPALDWLCTLPGQNESLKDYMTHFTKVAISIPDLHPEVHLHALKSGLRPGKSKKPSRLPNRKPLPGQIDIEELTQAWKSDKTYYRDEDKFNTKREDIIKEILNLKLIKPPRKAGTYQDTKNVDKSKYCAFHQKHGHTTDKCVVAKELLEWLARQGHLDKYIGGHIQRRTTPSTANTSSEQQNRGKEKASSSQYEQHRGIINCISRGYTSGGSPNSAKKQSFRAIYSVDRPQHEPQIAAQFLQMTFTHGDFDSNIQNLNDPVVITLQLGDSLVRKDEHVVTIHGDHKEARQCYNISMRPPSRSKQLQVNNVHLSANSSTLADLDPRADFLERPMPTGTTISTVEQNVIKAFLQEQADLFAWTPSDMPGIDP</sequence>
<organism evidence="2 3">
    <name type="scientific">Arachis duranensis</name>
    <name type="common">Wild peanut</name>
    <dbReference type="NCBI Taxonomy" id="130453"/>
    <lineage>
        <taxon>Eukaryota</taxon>
        <taxon>Viridiplantae</taxon>
        <taxon>Streptophyta</taxon>
        <taxon>Embryophyta</taxon>
        <taxon>Tracheophyta</taxon>
        <taxon>Spermatophyta</taxon>
        <taxon>Magnoliopsida</taxon>
        <taxon>eudicotyledons</taxon>
        <taxon>Gunneridae</taxon>
        <taxon>Pentapetalae</taxon>
        <taxon>rosids</taxon>
        <taxon>fabids</taxon>
        <taxon>Fabales</taxon>
        <taxon>Fabaceae</taxon>
        <taxon>Papilionoideae</taxon>
        <taxon>50 kb inversion clade</taxon>
        <taxon>dalbergioids sensu lato</taxon>
        <taxon>Dalbergieae</taxon>
        <taxon>Pterocarpus clade</taxon>
        <taxon>Arachis</taxon>
    </lineage>
</organism>
<feature type="region of interest" description="Disordered" evidence="1">
    <location>
        <begin position="100"/>
        <end position="119"/>
    </location>
</feature>
<name>A0A6P4CQG5_ARADU</name>
<dbReference type="AlphaFoldDB" id="A0A6P4CQG5"/>
<feature type="compositionally biased region" description="Polar residues" evidence="1">
    <location>
        <begin position="222"/>
        <end position="235"/>
    </location>
</feature>
<dbReference type="KEGG" id="adu:107479409"/>
<accession>A0A6P4CQG5</accession>
<protein>
    <submittedName>
        <fullName evidence="3">Uncharacterized protein LOC107479409</fullName>
    </submittedName>
</protein>
<feature type="compositionally biased region" description="Basic residues" evidence="1">
    <location>
        <begin position="104"/>
        <end position="114"/>
    </location>
</feature>
<dbReference type="GeneID" id="107479409"/>
<keyword evidence="2" id="KW-1185">Reference proteome</keyword>
<gene>
    <name evidence="3" type="primary">LOC107479409</name>
</gene>